<sequence length="149" mass="16765">MVFLTVANLVRNTGSGNKYWKRKRILQLSAHFYGRSRNCYRLAIRSVHRALQHACQGRKAVKVERSQLWETRINAASTELGLACGPLLTNLSKCKVAIDRRVLSDLAYTEPRTFKSLVGLARMKRFLEPAGPKAALEKPPDGIITRGML</sequence>
<dbReference type="NCBIfam" id="TIGR01032">
    <property type="entry name" value="rplT_bact"/>
    <property type="match status" value="1"/>
</dbReference>
<dbReference type="PRINTS" id="PR00062">
    <property type="entry name" value="RIBOSOMALL20"/>
</dbReference>
<dbReference type="PANTHER" id="PTHR10986">
    <property type="entry name" value="39S RIBOSOMAL PROTEIN L20"/>
    <property type="match status" value="1"/>
</dbReference>
<dbReference type="InterPro" id="IPR035566">
    <property type="entry name" value="Ribosomal_protein_bL20_C"/>
</dbReference>
<dbReference type="GO" id="GO:1990904">
    <property type="term" value="C:ribonucleoprotein complex"/>
    <property type="evidence" value="ECO:0007669"/>
    <property type="project" value="UniProtKB-KW"/>
</dbReference>
<evidence type="ECO:0000256" key="1">
    <source>
        <dbReference type="ARBA" id="ARBA00007698"/>
    </source>
</evidence>
<dbReference type="EMBL" id="GGLE01004428">
    <property type="protein sequence ID" value="MBY08554.1"/>
    <property type="molecule type" value="Transcribed_RNA"/>
</dbReference>
<accession>A0A2R5LGB2</accession>
<dbReference type="GO" id="GO:0005840">
    <property type="term" value="C:ribosome"/>
    <property type="evidence" value="ECO:0007669"/>
    <property type="project" value="UniProtKB-KW"/>
</dbReference>
<name>A0A2R5LGB2_9ACAR</name>
<protein>
    <submittedName>
        <fullName evidence="5">Putative ribosomal protein l20</fullName>
    </submittedName>
</protein>
<dbReference type="CDD" id="cd07026">
    <property type="entry name" value="Ribosomal_L20"/>
    <property type="match status" value="1"/>
</dbReference>
<dbReference type="GO" id="GO:0019843">
    <property type="term" value="F:rRNA binding"/>
    <property type="evidence" value="ECO:0007669"/>
    <property type="project" value="InterPro"/>
</dbReference>
<dbReference type="InterPro" id="IPR005813">
    <property type="entry name" value="Ribosomal_bL20"/>
</dbReference>
<dbReference type="GO" id="GO:0003735">
    <property type="term" value="F:structural constituent of ribosome"/>
    <property type="evidence" value="ECO:0007669"/>
    <property type="project" value="InterPro"/>
</dbReference>
<organism evidence="5">
    <name type="scientific">Ornithodoros turicata</name>
    <dbReference type="NCBI Taxonomy" id="34597"/>
    <lineage>
        <taxon>Eukaryota</taxon>
        <taxon>Metazoa</taxon>
        <taxon>Ecdysozoa</taxon>
        <taxon>Arthropoda</taxon>
        <taxon>Chelicerata</taxon>
        <taxon>Arachnida</taxon>
        <taxon>Acari</taxon>
        <taxon>Parasitiformes</taxon>
        <taxon>Ixodida</taxon>
        <taxon>Ixodoidea</taxon>
        <taxon>Argasidae</taxon>
        <taxon>Ornithodorinae</taxon>
        <taxon>Ornithodoros</taxon>
    </lineage>
</organism>
<evidence type="ECO:0000313" key="5">
    <source>
        <dbReference type="EMBL" id="MBY08554.1"/>
    </source>
</evidence>
<evidence type="ECO:0000256" key="2">
    <source>
        <dbReference type="ARBA" id="ARBA00022980"/>
    </source>
</evidence>
<dbReference type="SUPFAM" id="SSF74731">
    <property type="entry name" value="Ribosomal protein L20"/>
    <property type="match status" value="1"/>
</dbReference>
<dbReference type="AlphaFoldDB" id="A0A2R5LGB2"/>
<keyword evidence="3 4" id="KW-0687">Ribonucleoprotein</keyword>
<keyword evidence="2 4" id="KW-0689">Ribosomal protein</keyword>
<evidence type="ECO:0000256" key="3">
    <source>
        <dbReference type="ARBA" id="ARBA00023274"/>
    </source>
</evidence>
<dbReference type="Pfam" id="PF00453">
    <property type="entry name" value="Ribosomal_L20"/>
    <property type="match status" value="1"/>
</dbReference>
<dbReference type="GO" id="GO:0006412">
    <property type="term" value="P:translation"/>
    <property type="evidence" value="ECO:0007669"/>
    <property type="project" value="InterPro"/>
</dbReference>
<evidence type="ECO:0000256" key="4">
    <source>
        <dbReference type="RuleBase" id="RU000561"/>
    </source>
</evidence>
<dbReference type="Gene3D" id="6.10.160.10">
    <property type="match status" value="1"/>
</dbReference>
<dbReference type="Gene3D" id="1.10.1900.20">
    <property type="entry name" value="Ribosomal protein L20"/>
    <property type="match status" value="1"/>
</dbReference>
<comment type="similarity">
    <text evidence="1 4">Belongs to the bacterial ribosomal protein bL20 family.</text>
</comment>
<proteinExistence type="inferred from homology"/>
<reference evidence="5" key="1">
    <citation type="submission" date="2018-03" db="EMBL/GenBank/DDBJ databases">
        <title>The relapsing fever spirochete Borrelia turicatae persists in the highly oxidative environment of its soft-bodied tick vector.</title>
        <authorList>
            <person name="Bourret T.J."/>
            <person name="Boyle W.K."/>
            <person name="Valenzuela J.G."/>
            <person name="Oliveira F."/>
            <person name="Lopez J.E."/>
        </authorList>
    </citation>
    <scope>NUCLEOTIDE SEQUENCE</scope>
    <source>
        <strain evidence="5">Kansas strain/isolate</strain>
        <tissue evidence="5">Salivary glands</tissue>
    </source>
</reference>